<dbReference type="Pfam" id="PF16450">
    <property type="entry name" value="Prot_ATP_ID_OB_C"/>
    <property type="match status" value="1"/>
</dbReference>
<feature type="domain" description="ATPase AAA-type core" evidence="3">
    <location>
        <begin position="103"/>
        <end position="166"/>
    </location>
</feature>
<accession>A0ABR2UBZ1</accession>
<evidence type="ECO:0000313" key="6">
    <source>
        <dbReference type="EMBL" id="KAK9047114.1"/>
    </source>
</evidence>
<dbReference type="PANTHER" id="PTHR23073">
    <property type="entry name" value="26S PROTEASOME REGULATORY SUBUNIT"/>
    <property type="match status" value="1"/>
</dbReference>
<dbReference type="InterPro" id="IPR032501">
    <property type="entry name" value="Prot_ATP_ID_OB_2nd"/>
</dbReference>
<sequence length="539" mass="59912">MLYDISVIVKASSGPRYVVGCRSKVDKEKLTSGARVVLDMTTLTIMRALPREVDPVVYNMLHEDPGNVSYSAVGGLSDQIRELRESIELPLMNPELFLRVGIKPPKPCIIFMDEIDAIGGRRFSEGTSADLELLNQLGKVKMIMADVLDPALLRPGRLDRKIEIPLPNEQSRMEILKIHAAGIAKHGELDYEAVVKLAEGFNGADLRNVCTEAGMSAIRAERDYVIHEDFMKTGQDSGNRMFILGMGFVGQFFAQELLNEGWVVSGTCTSMKKRNELHQRGFDVILFDANQPEMDTMNSLKSCTHLLVSIPPVMGIGDPMLQHGELLRSTLMDGNLQWLCYLSSTSVYGDCGGACVDEDYPASPTNEVAKLRLAAEQGWLKVAHDVGIKAHVFRLGGIYGPGRSAVDTIIKQEPLSESQKRRVSKQFTSRVHVADISQALKASVHIQLSRRIYNIVDDDPVSRKEVFAYALDLVEKKWPSLAKEITSRERAEPFGQKASLRGEKQVSNARMKKELGVQLLYPSYKSGLQSIIDQMENPF</sequence>
<dbReference type="InterPro" id="IPR012340">
    <property type="entry name" value="NA-bd_OB-fold"/>
</dbReference>
<dbReference type="InterPro" id="IPR050221">
    <property type="entry name" value="26S_Proteasome_ATPase"/>
</dbReference>
<feature type="domain" description="Proteasomal ATPase second OB" evidence="4">
    <location>
        <begin position="6"/>
        <end position="50"/>
    </location>
</feature>
<keyword evidence="7" id="KW-1185">Reference proteome</keyword>
<reference evidence="6 7" key="1">
    <citation type="journal article" date="2024" name="G3 (Bethesda)">
        <title>Genome assembly of Hibiscus sabdariffa L. provides insights into metabolisms of medicinal natural products.</title>
        <authorList>
            <person name="Kim T."/>
        </authorList>
    </citation>
    <scope>NUCLEOTIDE SEQUENCE [LARGE SCALE GENOMIC DNA]</scope>
    <source>
        <strain evidence="6">TK-2024</strain>
        <tissue evidence="6">Old leaves</tissue>
    </source>
</reference>
<feature type="domain" description="AAA ATPase AAA+ lid" evidence="5">
    <location>
        <begin position="189"/>
        <end position="231"/>
    </location>
</feature>
<name>A0ABR2UBZ1_9ROSI</name>
<dbReference type="EMBL" id="JBBPBN010000001">
    <property type="protein sequence ID" value="KAK9047114.1"/>
    <property type="molecule type" value="Genomic_DNA"/>
</dbReference>
<dbReference type="Gene3D" id="3.40.50.300">
    <property type="entry name" value="P-loop containing nucleotide triphosphate hydrolases"/>
    <property type="match status" value="1"/>
</dbReference>
<dbReference type="Pfam" id="PF17862">
    <property type="entry name" value="AAA_lid_3"/>
    <property type="match status" value="1"/>
</dbReference>
<dbReference type="SUPFAM" id="SSF52540">
    <property type="entry name" value="P-loop containing nucleoside triphosphate hydrolases"/>
    <property type="match status" value="1"/>
</dbReference>
<dbReference type="InterPro" id="IPR041569">
    <property type="entry name" value="AAA_lid_3"/>
</dbReference>
<dbReference type="Gene3D" id="3.40.50.720">
    <property type="entry name" value="NAD(P)-binding Rossmann-like Domain"/>
    <property type="match status" value="1"/>
</dbReference>
<dbReference type="CDD" id="cd05266">
    <property type="entry name" value="SDR_a4"/>
    <property type="match status" value="1"/>
</dbReference>
<dbReference type="InterPro" id="IPR003959">
    <property type="entry name" value="ATPase_AAA_core"/>
</dbReference>
<evidence type="ECO:0000259" key="4">
    <source>
        <dbReference type="Pfam" id="PF16450"/>
    </source>
</evidence>
<dbReference type="InterPro" id="IPR036291">
    <property type="entry name" value="NAD(P)-bd_dom_sf"/>
</dbReference>
<dbReference type="Gene3D" id="1.10.8.60">
    <property type="match status" value="1"/>
</dbReference>
<dbReference type="Proteomes" id="UP001396334">
    <property type="component" value="Unassembled WGS sequence"/>
</dbReference>
<protein>
    <submittedName>
        <fullName evidence="6">Uncharacterized protein</fullName>
    </submittedName>
</protein>
<evidence type="ECO:0000259" key="3">
    <source>
        <dbReference type="Pfam" id="PF00004"/>
    </source>
</evidence>
<dbReference type="InterPro" id="IPR027417">
    <property type="entry name" value="P-loop_NTPase"/>
</dbReference>
<dbReference type="Gene3D" id="2.40.50.140">
    <property type="entry name" value="Nucleic acid-binding proteins"/>
    <property type="match status" value="1"/>
</dbReference>
<dbReference type="SUPFAM" id="SSF51735">
    <property type="entry name" value="NAD(P)-binding Rossmann-fold domains"/>
    <property type="match status" value="1"/>
</dbReference>
<gene>
    <name evidence="6" type="ORF">V6N11_052971</name>
</gene>
<dbReference type="Pfam" id="PF00004">
    <property type="entry name" value="AAA"/>
    <property type="match status" value="1"/>
</dbReference>
<evidence type="ECO:0000256" key="1">
    <source>
        <dbReference type="ARBA" id="ARBA00022741"/>
    </source>
</evidence>
<proteinExistence type="predicted"/>
<comment type="caution">
    <text evidence="6">The sequence shown here is derived from an EMBL/GenBank/DDBJ whole genome shotgun (WGS) entry which is preliminary data.</text>
</comment>
<keyword evidence="2" id="KW-0067">ATP-binding</keyword>
<evidence type="ECO:0000256" key="2">
    <source>
        <dbReference type="ARBA" id="ARBA00022840"/>
    </source>
</evidence>
<evidence type="ECO:0000259" key="5">
    <source>
        <dbReference type="Pfam" id="PF17862"/>
    </source>
</evidence>
<organism evidence="6 7">
    <name type="scientific">Hibiscus sabdariffa</name>
    <name type="common">roselle</name>
    <dbReference type="NCBI Taxonomy" id="183260"/>
    <lineage>
        <taxon>Eukaryota</taxon>
        <taxon>Viridiplantae</taxon>
        <taxon>Streptophyta</taxon>
        <taxon>Embryophyta</taxon>
        <taxon>Tracheophyta</taxon>
        <taxon>Spermatophyta</taxon>
        <taxon>Magnoliopsida</taxon>
        <taxon>eudicotyledons</taxon>
        <taxon>Gunneridae</taxon>
        <taxon>Pentapetalae</taxon>
        <taxon>rosids</taxon>
        <taxon>malvids</taxon>
        <taxon>Malvales</taxon>
        <taxon>Malvaceae</taxon>
        <taxon>Malvoideae</taxon>
        <taxon>Hibiscus</taxon>
    </lineage>
</organism>
<keyword evidence="1" id="KW-0547">Nucleotide-binding</keyword>
<evidence type="ECO:0000313" key="7">
    <source>
        <dbReference type="Proteomes" id="UP001396334"/>
    </source>
</evidence>